<reference evidence="2 3" key="1">
    <citation type="submission" date="2015-11" db="EMBL/GenBank/DDBJ databases">
        <title>Genomic analysis of 38 Legionella species identifies large and diverse effector repertoires.</title>
        <authorList>
            <person name="Burstein D."/>
            <person name="Amaro F."/>
            <person name="Zusman T."/>
            <person name="Lifshitz Z."/>
            <person name="Cohen O."/>
            <person name="Gilbert J.A."/>
            <person name="Pupko T."/>
            <person name="Shuman H.A."/>
            <person name="Segal G."/>
        </authorList>
    </citation>
    <scope>NUCLEOTIDE SEQUENCE [LARGE SCALE GENOMIC DNA]</scope>
    <source>
        <strain evidence="2 3">ATCC 700990</strain>
    </source>
</reference>
<evidence type="ECO:0000313" key="3">
    <source>
        <dbReference type="Proteomes" id="UP000054736"/>
    </source>
</evidence>
<dbReference type="Pfam" id="PF18840">
    <property type="entry name" value="LPD25"/>
    <property type="match status" value="1"/>
</dbReference>
<dbReference type="RefSeq" id="WP_058495561.1">
    <property type="nucleotide sequence ID" value="NZ_CAAAIU010000018.1"/>
</dbReference>
<feature type="domain" description="Large polyvalent protein associated" evidence="1">
    <location>
        <begin position="3"/>
        <end position="95"/>
    </location>
</feature>
<evidence type="ECO:0000259" key="1">
    <source>
        <dbReference type="Pfam" id="PF18840"/>
    </source>
</evidence>
<evidence type="ECO:0000313" key="2">
    <source>
        <dbReference type="EMBL" id="KTC87638.1"/>
    </source>
</evidence>
<gene>
    <name evidence="2" type="ORF">Ldro_1257</name>
</gene>
<organism evidence="2 3">
    <name type="scientific">Legionella drozanskii LLAP-1</name>
    <dbReference type="NCBI Taxonomy" id="1212489"/>
    <lineage>
        <taxon>Bacteria</taxon>
        <taxon>Pseudomonadati</taxon>
        <taxon>Pseudomonadota</taxon>
        <taxon>Gammaproteobacteria</taxon>
        <taxon>Legionellales</taxon>
        <taxon>Legionellaceae</taxon>
        <taxon>Legionella</taxon>
    </lineage>
</organism>
<sequence>MSKPVWVQVRWSESSKFKDNELIPFADFERKAQAVAIHKGRKMQPMEQYCGYYKTKVNVLFDDGNEYECRLDLAPRDTLGFRDHVEQLIRYYENQLDDSAEQDYVVQAYKENYDFLKTVIWE</sequence>
<comment type="caution">
    <text evidence="2">The sequence shown here is derived from an EMBL/GenBank/DDBJ whole genome shotgun (WGS) entry which is preliminary data.</text>
</comment>
<name>A0A0W0SWA0_9GAMM</name>
<dbReference type="AlphaFoldDB" id="A0A0W0SWA0"/>
<proteinExistence type="predicted"/>
<protein>
    <recommendedName>
        <fullName evidence="1">Large polyvalent protein associated domain-containing protein</fullName>
    </recommendedName>
</protein>
<dbReference type="EMBL" id="LNXY01000020">
    <property type="protein sequence ID" value="KTC87638.1"/>
    <property type="molecule type" value="Genomic_DNA"/>
</dbReference>
<keyword evidence="3" id="KW-1185">Reference proteome</keyword>
<dbReference type="Proteomes" id="UP000054736">
    <property type="component" value="Unassembled WGS sequence"/>
</dbReference>
<accession>A0A0W0SWA0</accession>
<dbReference type="OrthoDB" id="1002654at2"/>
<dbReference type="PATRIC" id="fig|1212489.4.peg.1323"/>
<dbReference type="InterPro" id="IPR041045">
    <property type="entry name" value="LPD25"/>
</dbReference>
<dbReference type="STRING" id="1212489.Ldro_1257"/>